<proteinExistence type="predicted"/>
<dbReference type="InterPro" id="IPR036388">
    <property type="entry name" value="WH-like_DNA-bd_sf"/>
</dbReference>
<dbReference type="Gene3D" id="1.20.5.4130">
    <property type="match status" value="1"/>
</dbReference>
<dbReference type="InterPro" id="IPR058922">
    <property type="entry name" value="WHD_DRP"/>
</dbReference>
<dbReference type="PRINTS" id="PR00364">
    <property type="entry name" value="DISEASERSIST"/>
</dbReference>
<evidence type="ECO:0000259" key="7">
    <source>
        <dbReference type="Pfam" id="PF23598"/>
    </source>
</evidence>
<accession>A0ABD3KMR0</accession>
<dbReference type="GO" id="GO:0000166">
    <property type="term" value="F:nucleotide binding"/>
    <property type="evidence" value="ECO:0007669"/>
    <property type="project" value="UniProtKB-KW"/>
</dbReference>
<dbReference type="FunFam" id="3.40.50.300:FF:001091">
    <property type="entry name" value="Probable disease resistance protein At1g61300"/>
    <property type="match status" value="1"/>
</dbReference>
<evidence type="ECO:0000313" key="9">
    <source>
        <dbReference type="Proteomes" id="UP001634007"/>
    </source>
</evidence>
<dbReference type="SUPFAM" id="SSF52540">
    <property type="entry name" value="P-loop containing nucleoside triphosphate hydrolases"/>
    <property type="match status" value="2"/>
</dbReference>
<dbReference type="InterPro" id="IPR044974">
    <property type="entry name" value="Disease_R_plants"/>
</dbReference>
<dbReference type="Pfam" id="PF00931">
    <property type="entry name" value="NB-ARC"/>
    <property type="match status" value="1"/>
</dbReference>
<dbReference type="Pfam" id="PF23598">
    <property type="entry name" value="LRR_14"/>
    <property type="match status" value="1"/>
</dbReference>
<reference evidence="8 9" key="1">
    <citation type="submission" date="2024-11" db="EMBL/GenBank/DDBJ databases">
        <title>Chromosome-level genome assembly of Eucalyptus globulus Labill. provides insights into its genome evolution.</title>
        <authorList>
            <person name="Li X."/>
        </authorList>
    </citation>
    <scope>NUCLEOTIDE SEQUENCE [LARGE SCALE GENOMIC DNA]</scope>
    <source>
        <strain evidence="8">CL2024</strain>
        <tissue evidence="8">Fresh tender leaves</tissue>
    </source>
</reference>
<evidence type="ECO:0000313" key="8">
    <source>
        <dbReference type="EMBL" id="KAL3738371.1"/>
    </source>
</evidence>
<gene>
    <name evidence="8" type="ORF">ACJRO7_019839</name>
</gene>
<feature type="domain" description="Disease resistance N-terminal" evidence="5">
    <location>
        <begin position="5"/>
        <end position="87"/>
    </location>
</feature>
<dbReference type="GO" id="GO:0006952">
    <property type="term" value="P:defense response"/>
    <property type="evidence" value="ECO:0007669"/>
    <property type="project" value="UniProtKB-KW"/>
</dbReference>
<evidence type="ECO:0000259" key="6">
    <source>
        <dbReference type="Pfam" id="PF23559"/>
    </source>
</evidence>
<dbReference type="GO" id="GO:0051707">
    <property type="term" value="P:response to other organism"/>
    <property type="evidence" value="ECO:0007669"/>
    <property type="project" value="UniProtKB-ARBA"/>
</dbReference>
<keyword evidence="2" id="KW-0547">Nucleotide-binding</keyword>
<keyword evidence="3" id="KW-0611">Plant defense</keyword>
<dbReference type="InterPro" id="IPR027417">
    <property type="entry name" value="P-loop_NTPase"/>
</dbReference>
<dbReference type="InterPro" id="IPR038005">
    <property type="entry name" value="RX-like_CC"/>
</dbReference>
<evidence type="ECO:0000256" key="2">
    <source>
        <dbReference type="ARBA" id="ARBA00022741"/>
    </source>
</evidence>
<dbReference type="Gene3D" id="1.10.10.10">
    <property type="entry name" value="Winged helix-like DNA-binding domain superfamily/Winged helix DNA-binding domain"/>
    <property type="match status" value="1"/>
</dbReference>
<dbReference type="Pfam" id="PF18052">
    <property type="entry name" value="Rx_N"/>
    <property type="match status" value="1"/>
</dbReference>
<dbReference type="Proteomes" id="UP001634007">
    <property type="component" value="Unassembled WGS sequence"/>
</dbReference>
<feature type="domain" description="Disease resistance R13L4/SHOC-2-like LRR" evidence="7">
    <location>
        <begin position="604"/>
        <end position="892"/>
    </location>
</feature>
<dbReference type="InterPro" id="IPR032675">
    <property type="entry name" value="LRR_dom_sf"/>
</dbReference>
<keyword evidence="9" id="KW-1185">Reference proteome</keyword>
<dbReference type="Gene3D" id="1.10.8.430">
    <property type="entry name" value="Helical domain of apoptotic protease-activating factors"/>
    <property type="match status" value="1"/>
</dbReference>
<dbReference type="Gene3D" id="3.40.50.300">
    <property type="entry name" value="P-loop containing nucleotide triphosphate hydrolases"/>
    <property type="match status" value="1"/>
</dbReference>
<dbReference type="PANTHER" id="PTHR23155">
    <property type="entry name" value="DISEASE RESISTANCE PROTEIN RP"/>
    <property type="match status" value="1"/>
</dbReference>
<dbReference type="InterPro" id="IPR041118">
    <property type="entry name" value="Rx_N"/>
</dbReference>
<feature type="domain" description="NB-ARC" evidence="4">
    <location>
        <begin position="156"/>
        <end position="325"/>
    </location>
</feature>
<comment type="caution">
    <text evidence="8">The sequence shown here is derived from an EMBL/GenBank/DDBJ whole genome shotgun (WGS) entry which is preliminary data.</text>
</comment>
<feature type="domain" description="Disease resistance protein winged helix" evidence="6">
    <location>
        <begin position="460"/>
        <end position="535"/>
    </location>
</feature>
<evidence type="ECO:0000259" key="4">
    <source>
        <dbReference type="Pfam" id="PF00931"/>
    </source>
</evidence>
<evidence type="ECO:0000256" key="1">
    <source>
        <dbReference type="ARBA" id="ARBA00022737"/>
    </source>
</evidence>
<evidence type="ECO:0008006" key="10">
    <source>
        <dbReference type="Google" id="ProtNLM"/>
    </source>
</evidence>
<evidence type="ECO:0000256" key="3">
    <source>
        <dbReference type="ARBA" id="ARBA00022821"/>
    </source>
</evidence>
<keyword evidence="1" id="KW-0677">Repeat</keyword>
<dbReference type="SUPFAM" id="SSF52058">
    <property type="entry name" value="L domain-like"/>
    <property type="match status" value="1"/>
</dbReference>
<dbReference type="AlphaFoldDB" id="A0ABD3KMR0"/>
<dbReference type="Pfam" id="PF23559">
    <property type="entry name" value="WHD_DRP"/>
    <property type="match status" value="1"/>
</dbReference>
<evidence type="ECO:0000259" key="5">
    <source>
        <dbReference type="Pfam" id="PF18052"/>
    </source>
</evidence>
<dbReference type="PANTHER" id="PTHR23155:SF1185">
    <property type="entry name" value="DISEASE RESISTANCE RPP8-LIKE PROTEIN 3-RELATED"/>
    <property type="match status" value="1"/>
</dbReference>
<dbReference type="InterPro" id="IPR002182">
    <property type="entry name" value="NB-ARC"/>
</dbReference>
<dbReference type="InterPro" id="IPR042197">
    <property type="entry name" value="Apaf_helical"/>
</dbReference>
<dbReference type="Gene3D" id="3.80.10.10">
    <property type="entry name" value="Ribonuclease Inhibitor"/>
    <property type="match status" value="1"/>
</dbReference>
<dbReference type="InterPro" id="IPR055414">
    <property type="entry name" value="LRR_R13L4/SHOC2-like"/>
</dbReference>
<name>A0ABD3KMR0_EUCGL</name>
<dbReference type="EMBL" id="JBJKBG010000005">
    <property type="protein sequence ID" value="KAL3738371.1"/>
    <property type="molecule type" value="Genomic_DNA"/>
</dbReference>
<sequence length="938" mass="107979">MAEFVVSYAVQTIGKLLVNKADFLWGVETQVEDLLKELKLIRCFLRDADARREYDEAVGEWVMQIQDMAYDAEDAIEGYILRDPPKKGENIIKAYACFVAKCTCLQVHVVRIEIEGLKSKISDLGRNMQEYGIQSMKKGEYGHAGASTEEDFVGREDSIKELVKELLNDGKQHRVIFILGMGGLGKTALAKKVVAHDKVKNNFDGFTWACVSQEDNEKDILVEILVKLIPDQRERIMKMMDYELSKTLYEIQQQKRCIVVLDDIWTKEAWDSLRAAFPIEDTRSKLLITTRNRKVAEYIDPHGLFHEPRRLSDGESWNLLKKRALLQTKGISIPKASRYTIRGIPINRAFRLLRYPKTLLEASQSHSEASQPNSNTYQLMARDQNIEMYPLGDELLKKCEGLPSAIIAIGKSIAVNGWEKVYKNINLHFTNESDVKKVSASSYESLPWHLKPCFLYLGSFSKDVEIPATKVLHMWIAEGFVSPSAYNNEESEITMEDAAEQYLKELVKKGMVQVLLTSSGKIKTCRLPDRMRDLCISKAREERFLSILKAWQVDELTTRRLSVTVEEKTFWRVEKRGKTMFHLRTLMFFYYGRFVEKMWDKFQPIFLSCKFLRVLKLEGIHSRTGSLPKLVGNLVHLRFLSLAGCVLKGLPKSMGNLVHLEFLDLQVKDLVEVIMPNVLWKMRSLRHLHLPIHFAVNDLKKLRLDSLKHLQTLRNFYPKNCNVIDVGKLTNLRKLIVSNQYGGDEFKIIPQLAKFTLKHLQSSSFRFISHGSFCEGELSKMSSYPYSCKLFMKGKIEKLPEDLPPQLRKLILIKSQLEEDPMPILEKLHHLVVLILLEDAFVGKEIVCSARGFPQLKHLALDNLQNLEEWRVAEGAMPHLSQLRISRCFKLKTRPEVVYKFDGSVDNGDEQEDMRPFLSEVSFAALLIRRINMTDLVY</sequence>
<dbReference type="CDD" id="cd14798">
    <property type="entry name" value="RX-CC_like"/>
    <property type="match status" value="1"/>
</dbReference>
<protein>
    <recommendedName>
        <fullName evidence="10">Disease resistance protein</fullName>
    </recommendedName>
</protein>
<organism evidence="8 9">
    <name type="scientific">Eucalyptus globulus</name>
    <name type="common">Tasmanian blue gum</name>
    <dbReference type="NCBI Taxonomy" id="34317"/>
    <lineage>
        <taxon>Eukaryota</taxon>
        <taxon>Viridiplantae</taxon>
        <taxon>Streptophyta</taxon>
        <taxon>Embryophyta</taxon>
        <taxon>Tracheophyta</taxon>
        <taxon>Spermatophyta</taxon>
        <taxon>Magnoliopsida</taxon>
        <taxon>eudicotyledons</taxon>
        <taxon>Gunneridae</taxon>
        <taxon>Pentapetalae</taxon>
        <taxon>rosids</taxon>
        <taxon>malvids</taxon>
        <taxon>Myrtales</taxon>
        <taxon>Myrtaceae</taxon>
        <taxon>Myrtoideae</taxon>
        <taxon>Eucalypteae</taxon>
        <taxon>Eucalyptus</taxon>
    </lineage>
</organism>
<dbReference type="FunFam" id="1.10.10.10:FF:000322">
    <property type="entry name" value="Probable disease resistance protein At1g63360"/>
    <property type="match status" value="1"/>
</dbReference>